<evidence type="ECO:0000256" key="5">
    <source>
        <dbReference type="SAM" id="Coils"/>
    </source>
</evidence>
<feature type="domain" description="CusB-like beta-barrel" evidence="9">
    <location>
        <begin position="206"/>
        <end position="279"/>
    </location>
</feature>
<feature type="chain" id="PRO_5046759850" evidence="6">
    <location>
        <begin position="27"/>
        <end position="366"/>
    </location>
</feature>
<dbReference type="Proteomes" id="UP000269134">
    <property type="component" value="Unassembled WGS sequence"/>
</dbReference>
<evidence type="ECO:0000259" key="10">
    <source>
        <dbReference type="Pfam" id="PF25967"/>
    </source>
</evidence>
<dbReference type="Gene3D" id="1.10.287.470">
    <property type="entry name" value="Helix hairpin bin"/>
    <property type="match status" value="1"/>
</dbReference>
<comment type="caution">
    <text evidence="11">The sequence shown here is derived from an EMBL/GenBank/DDBJ whole genome shotgun (WGS) entry which is preliminary data.</text>
</comment>
<dbReference type="InterPro" id="IPR058792">
    <property type="entry name" value="Beta-barrel_RND_2"/>
</dbReference>
<dbReference type="PROSITE" id="PS51257">
    <property type="entry name" value="PROKAR_LIPOPROTEIN"/>
    <property type="match status" value="1"/>
</dbReference>
<evidence type="ECO:0000313" key="12">
    <source>
        <dbReference type="Proteomes" id="UP000269134"/>
    </source>
</evidence>
<gene>
    <name evidence="11" type="ORF">EA795_14170</name>
</gene>
<feature type="signal peptide" evidence="6">
    <location>
        <begin position="1"/>
        <end position="26"/>
    </location>
</feature>
<dbReference type="EMBL" id="RFFL01000011">
    <property type="protein sequence ID" value="RMH99946.1"/>
    <property type="molecule type" value="Genomic_DNA"/>
</dbReference>
<evidence type="ECO:0000256" key="4">
    <source>
        <dbReference type="ARBA" id="ARBA00023054"/>
    </source>
</evidence>
<evidence type="ECO:0000259" key="8">
    <source>
        <dbReference type="Pfam" id="PF25917"/>
    </source>
</evidence>
<comment type="subcellular location">
    <subcellularLocation>
        <location evidence="1">Cell envelope</location>
    </subcellularLocation>
</comment>
<dbReference type="SUPFAM" id="SSF111369">
    <property type="entry name" value="HlyD-like secretion proteins"/>
    <property type="match status" value="1"/>
</dbReference>
<dbReference type="Pfam" id="PF25917">
    <property type="entry name" value="BSH_RND"/>
    <property type="match status" value="1"/>
</dbReference>
<evidence type="ECO:0000256" key="3">
    <source>
        <dbReference type="ARBA" id="ARBA00022448"/>
    </source>
</evidence>
<evidence type="ECO:0000313" key="11">
    <source>
        <dbReference type="EMBL" id="RMH99946.1"/>
    </source>
</evidence>
<dbReference type="Pfam" id="PF25967">
    <property type="entry name" value="RND-MFP_C"/>
    <property type="match status" value="1"/>
</dbReference>
<accession>A0ABX9V2I0</accession>
<name>A0ABX9V2I0_9GAMM</name>
<feature type="domain" description="Multidrug resistance protein MdtA-like C-terminal permuted SH3" evidence="10">
    <location>
        <begin position="283"/>
        <end position="342"/>
    </location>
</feature>
<evidence type="ECO:0000256" key="6">
    <source>
        <dbReference type="SAM" id="SignalP"/>
    </source>
</evidence>
<keyword evidence="6" id="KW-0732">Signal</keyword>
<feature type="domain" description="Multidrug resistance protein MdtA-like alpha-helical hairpin" evidence="7">
    <location>
        <begin position="98"/>
        <end position="167"/>
    </location>
</feature>
<dbReference type="Pfam" id="PF25876">
    <property type="entry name" value="HH_MFP_RND"/>
    <property type="match status" value="1"/>
</dbReference>
<evidence type="ECO:0000259" key="9">
    <source>
        <dbReference type="Pfam" id="PF25954"/>
    </source>
</evidence>
<evidence type="ECO:0000259" key="7">
    <source>
        <dbReference type="Pfam" id="PF25876"/>
    </source>
</evidence>
<evidence type="ECO:0000256" key="2">
    <source>
        <dbReference type="ARBA" id="ARBA00009477"/>
    </source>
</evidence>
<organism evidence="11 12">
    <name type="scientific">Stutzerimonas nitrititolerans</name>
    <dbReference type="NCBI Taxonomy" id="2482751"/>
    <lineage>
        <taxon>Bacteria</taxon>
        <taxon>Pseudomonadati</taxon>
        <taxon>Pseudomonadota</taxon>
        <taxon>Gammaproteobacteria</taxon>
        <taxon>Pseudomonadales</taxon>
        <taxon>Pseudomonadaceae</taxon>
        <taxon>Stutzerimonas</taxon>
    </lineage>
</organism>
<dbReference type="GeneID" id="84610186"/>
<dbReference type="Pfam" id="PF25954">
    <property type="entry name" value="Beta-barrel_RND_2"/>
    <property type="match status" value="1"/>
</dbReference>
<dbReference type="Gene3D" id="2.40.30.170">
    <property type="match status" value="1"/>
</dbReference>
<evidence type="ECO:0000256" key="1">
    <source>
        <dbReference type="ARBA" id="ARBA00004196"/>
    </source>
</evidence>
<reference evidence="11 12" key="1">
    <citation type="submission" date="2018-10" db="EMBL/GenBank/DDBJ databases">
        <title>Pseudomonas sp. GL14 genome.</title>
        <authorList>
            <person name="Peng J."/>
            <person name="Liu Z.-P."/>
        </authorList>
    </citation>
    <scope>NUCLEOTIDE SEQUENCE [LARGE SCALE GENOMIC DNA]</scope>
    <source>
        <strain evidence="11 12">GL14</strain>
    </source>
</reference>
<dbReference type="RefSeq" id="WP_122077998.1">
    <property type="nucleotide sequence ID" value="NZ_RFFL01000011.1"/>
</dbReference>
<dbReference type="InterPro" id="IPR058624">
    <property type="entry name" value="MdtA-like_HH"/>
</dbReference>
<proteinExistence type="inferred from homology"/>
<dbReference type="PANTHER" id="PTHR30469:SF15">
    <property type="entry name" value="HLYD FAMILY OF SECRETION PROTEINS"/>
    <property type="match status" value="1"/>
</dbReference>
<comment type="similarity">
    <text evidence="2">Belongs to the membrane fusion protein (MFP) (TC 8.A.1) family.</text>
</comment>
<dbReference type="InterPro" id="IPR058625">
    <property type="entry name" value="MdtA-like_BSH"/>
</dbReference>
<dbReference type="Gene3D" id="2.40.50.100">
    <property type="match status" value="1"/>
</dbReference>
<dbReference type="NCBIfam" id="TIGR01730">
    <property type="entry name" value="RND_mfp"/>
    <property type="match status" value="1"/>
</dbReference>
<feature type="domain" description="Multidrug resistance protein MdtA-like barrel-sandwich hybrid" evidence="8">
    <location>
        <begin position="64"/>
        <end position="196"/>
    </location>
</feature>
<keyword evidence="3" id="KW-0813">Transport</keyword>
<dbReference type="InterPro" id="IPR058627">
    <property type="entry name" value="MdtA-like_C"/>
</dbReference>
<dbReference type="PANTHER" id="PTHR30469">
    <property type="entry name" value="MULTIDRUG RESISTANCE PROTEIN MDTA"/>
    <property type="match status" value="1"/>
</dbReference>
<protein>
    <submittedName>
        <fullName evidence="11">Efflux RND transporter periplasmic adaptor subunit</fullName>
    </submittedName>
</protein>
<keyword evidence="12" id="KW-1185">Reference proteome</keyword>
<sequence length="366" mass="39728">MPRPVLPFVCVLASALLLTACGDDVAVEVPARPVMVMQPQPAGETLESYPGAVHARYEPELAFRIGGKVVERLVEAGDRVSKDQPLARLDPQDVRLQLDGMRAQVAAAEANLRVAKAEHDRYRTLLGRQLVSQSQFDSADNAYRSAAARLQQARAEFEVASNQVDYAVLRATRDGVVVQRLIEVGQVVAAGQVAFVLAADGEREVAIDLPEQSLERYKVGQSASVELWSQPGRQYSGHIRELSPAADAHSRTFAARVAFSDEDVTAELGQSARVTLQSAGAAALAVPLSALSAERGVAYVWRLRPDSTVERVEVRTGPYGERLVPVLEGLRADDWVVMAGVQMLQPDQPVRPVDRDNRPVVLAAEE</sequence>
<dbReference type="Gene3D" id="2.40.420.20">
    <property type="match status" value="1"/>
</dbReference>
<dbReference type="InterPro" id="IPR006143">
    <property type="entry name" value="RND_pump_MFP"/>
</dbReference>
<feature type="coiled-coil region" evidence="5">
    <location>
        <begin position="98"/>
        <end position="163"/>
    </location>
</feature>
<keyword evidence="4 5" id="KW-0175">Coiled coil</keyword>